<organism evidence="5">
    <name type="scientific">Clostridium botulinum B str. Osaka05</name>
    <dbReference type="NCBI Taxonomy" id="1407017"/>
    <lineage>
        <taxon>Bacteria</taxon>
        <taxon>Bacillati</taxon>
        <taxon>Bacillota</taxon>
        <taxon>Clostridia</taxon>
        <taxon>Eubacteriales</taxon>
        <taxon>Clostridiaceae</taxon>
        <taxon>Clostridium</taxon>
    </lineage>
</organism>
<evidence type="ECO:0000256" key="1">
    <source>
        <dbReference type="ARBA" id="ARBA00023015"/>
    </source>
</evidence>
<dbReference type="InterPro" id="IPR050679">
    <property type="entry name" value="Bact_HTH_transcr_reg"/>
</dbReference>
<dbReference type="SMART" id="SM00866">
    <property type="entry name" value="UTRA"/>
    <property type="match status" value="1"/>
</dbReference>
<dbReference type="InterPro" id="IPR000524">
    <property type="entry name" value="Tscrpt_reg_HTH_GntR"/>
</dbReference>
<dbReference type="Gene3D" id="1.10.10.10">
    <property type="entry name" value="Winged helix-like DNA-binding domain superfamily/Winged helix DNA-binding domain"/>
    <property type="match status" value="1"/>
</dbReference>
<dbReference type="GO" id="GO:0003700">
    <property type="term" value="F:DNA-binding transcription factor activity"/>
    <property type="evidence" value="ECO:0007669"/>
    <property type="project" value="InterPro"/>
</dbReference>
<dbReference type="PANTHER" id="PTHR44846:SF1">
    <property type="entry name" value="MANNOSYL-D-GLYCERATE TRANSPORT_METABOLISM SYSTEM REPRESSOR MNGR-RELATED"/>
    <property type="match status" value="1"/>
</dbReference>
<dbReference type="RefSeq" id="WP_030036208.1">
    <property type="nucleotide sequence ID" value="NZ_DF384213.1"/>
</dbReference>
<feature type="domain" description="HTH gntR-type" evidence="4">
    <location>
        <begin position="11"/>
        <end position="79"/>
    </location>
</feature>
<dbReference type="Pfam" id="PF07702">
    <property type="entry name" value="UTRA"/>
    <property type="match status" value="1"/>
</dbReference>
<reference evidence="5" key="1">
    <citation type="submission" date="2013-10" db="EMBL/GenBank/DDBJ databases">
        <title>Draft genome sequence of Clostridium botulinum type B strain Osaka05.</title>
        <authorList>
            <person name="Sakaguchi Y."/>
            <person name="Hosomi K."/>
            <person name="Uchiyama J."/>
            <person name="Ogura Y."/>
            <person name="Sakaguchi M."/>
            <person name="Kohda T."/>
            <person name="Mukamoto M."/>
            <person name="Misawa N."/>
            <person name="Matsuzaki S."/>
            <person name="Hayashi T."/>
            <person name="Kozaki S."/>
        </authorList>
    </citation>
    <scope>NUCLEOTIDE SEQUENCE</scope>
    <source>
        <strain evidence="5">Osaka05</strain>
    </source>
</reference>
<evidence type="ECO:0000313" key="5">
    <source>
        <dbReference type="EMBL" id="GAE03272.1"/>
    </source>
</evidence>
<dbReference type="EMBL" id="DF384213">
    <property type="protein sequence ID" value="GAE03272.1"/>
    <property type="molecule type" value="Genomic_DNA"/>
</dbReference>
<dbReference type="InterPro" id="IPR028978">
    <property type="entry name" value="Chorismate_lyase_/UTRA_dom_sf"/>
</dbReference>
<protein>
    <submittedName>
        <fullName evidence="5">GntR family transcriptional regulator</fullName>
    </submittedName>
</protein>
<dbReference type="InterPro" id="IPR011663">
    <property type="entry name" value="UTRA"/>
</dbReference>
<dbReference type="Proteomes" id="UP000054164">
    <property type="component" value="Unassembled WGS sequence"/>
</dbReference>
<dbReference type="GO" id="GO:0045892">
    <property type="term" value="P:negative regulation of DNA-templated transcription"/>
    <property type="evidence" value="ECO:0007669"/>
    <property type="project" value="TreeGrafter"/>
</dbReference>
<dbReference type="AlphaFoldDB" id="A0A0S6U8R0"/>
<dbReference type="SMART" id="SM00345">
    <property type="entry name" value="HTH_GNTR"/>
    <property type="match status" value="1"/>
</dbReference>
<keyword evidence="3" id="KW-0804">Transcription</keyword>
<dbReference type="SUPFAM" id="SSF64288">
    <property type="entry name" value="Chorismate lyase-like"/>
    <property type="match status" value="1"/>
</dbReference>
<evidence type="ECO:0000256" key="2">
    <source>
        <dbReference type="ARBA" id="ARBA00023125"/>
    </source>
</evidence>
<dbReference type="FunFam" id="1.10.10.10:FF:000079">
    <property type="entry name" value="GntR family transcriptional regulator"/>
    <property type="match status" value="1"/>
</dbReference>
<name>A0A0S6U8R0_CLOBO</name>
<evidence type="ECO:0000256" key="3">
    <source>
        <dbReference type="ARBA" id="ARBA00023163"/>
    </source>
</evidence>
<dbReference type="PRINTS" id="PR00035">
    <property type="entry name" value="HTHGNTR"/>
</dbReference>
<dbReference type="InterPro" id="IPR036390">
    <property type="entry name" value="WH_DNA-bd_sf"/>
</dbReference>
<dbReference type="Pfam" id="PF00392">
    <property type="entry name" value="GntR"/>
    <property type="match status" value="1"/>
</dbReference>
<proteinExistence type="predicted"/>
<accession>A0A0S6U8R0</accession>
<dbReference type="GO" id="GO:0003677">
    <property type="term" value="F:DNA binding"/>
    <property type="evidence" value="ECO:0007669"/>
    <property type="project" value="UniProtKB-KW"/>
</dbReference>
<gene>
    <name evidence="5" type="ORF">CBO05C_2962</name>
</gene>
<evidence type="ECO:0000259" key="4">
    <source>
        <dbReference type="PROSITE" id="PS50949"/>
    </source>
</evidence>
<dbReference type="SUPFAM" id="SSF46785">
    <property type="entry name" value="Winged helix' DNA-binding domain"/>
    <property type="match status" value="1"/>
</dbReference>
<keyword evidence="1" id="KW-0805">Transcription regulation</keyword>
<dbReference type="Gene3D" id="3.40.1410.10">
    <property type="entry name" value="Chorismate lyase-like"/>
    <property type="match status" value="1"/>
</dbReference>
<dbReference type="CDD" id="cd07377">
    <property type="entry name" value="WHTH_GntR"/>
    <property type="match status" value="1"/>
</dbReference>
<dbReference type="PROSITE" id="PS50949">
    <property type="entry name" value="HTH_GNTR"/>
    <property type="match status" value="1"/>
</dbReference>
<dbReference type="InterPro" id="IPR036388">
    <property type="entry name" value="WH-like_DNA-bd_sf"/>
</dbReference>
<dbReference type="HOGENOM" id="CLU_063236_8_2_9"/>
<sequence>MMKIVSKKNPVPLHFQIKEILQEMIENEELKPGDAVPTERELCEIQGVSRMTVNKAIMSLVNEGLLYREQGKGTFVAKPKENKEIAGLKSFSEVMQDKGLKTETRILFFQIKEATKRIKSVLNLSDDNNKVFEISRLRMSEGEPVAIETVWIPHNLCSDMDRETIEGKSLYETFKNKYNYFPDKAKQTIEPIILNEDECKLLNQNENALALMFRRTTYIKGEVPIEYTKAIYRSDIYKYELVFQ</sequence>
<keyword evidence="2" id="KW-0238">DNA-binding</keyword>
<dbReference type="PANTHER" id="PTHR44846">
    <property type="entry name" value="MANNOSYL-D-GLYCERATE TRANSPORT/METABOLISM SYSTEM REPRESSOR MNGR-RELATED"/>
    <property type="match status" value="1"/>
</dbReference>